<dbReference type="OrthoDB" id="1646880at2"/>
<dbReference type="KEGG" id="als:DJ013_15645"/>
<proteinExistence type="predicted"/>
<evidence type="ECO:0000256" key="1">
    <source>
        <dbReference type="PROSITE-ProRule" id="PRU00169"/>
    </source>
</evidence>
<feature type="domain" description="HTH LytTR-type" evidence="3">
    <location>
        <begin position="140"/>
        <end position="236"/>
    </location>
</feature>
<dbReference type="InterPro" id="IPR011006">
    <property type="entry name" value="CheY-like_superfamily"/>
</dbReference>
<accession>A0A2Z4GEC0</accession>
<dbReference type="SMART" id="SM00448">
    <property type="entry name" value="REC"/>
    <property type="match status" value="1"/>
</dbReference>
<gene>
    <name evidence="4" type="ORF">DJ013_15645</name>
</gene>
<dbReference type="PANTHER" id="PTHR37299">
    <property type="entry name" value="TRANSCRIPTIONAL REGULATOR-RELATED"/>
    <property type="match status" value="1"/>
</dbReference>
<reference evidence="4 5" key="1">
    <citation type="submission" date="2018-05" db="EMBL/GenBank/DDBJ databases">
        <title>Complete genome sequence of Arcticibacterium luteifluviistationis SM1504T, a cytophagaceae bacterium isolated from Arctic surface seawater.</title>
        <authorList>
            <person name="Li Y."/>
            <person name="Qin Q.-L."/>
        </authorList>
    </citation>
    <scope>NUCLEOTIDE SEQUENCE [LARGE SCALE GENOMIC DNA]</scope>
    <source>
        <strain evidence="4 5">SM1504</strain>
    </source>
</reference>
<dbReference type="GO" id="GO:0003677">
    <property type="term" value="F:DNA binding"/>
    <property type="evidence" value="ECO:0007669"/>
    <property type="project" value="UniProtKB-KW"/>
</dbReference>
<evidence type="ECO:0000259" key="2">
    <source>
        <dbReference type="PROSITE" id="PS50110"/>
    </source>
</evidence>
<dbReference type="InterPro" id="IPR007492">
    <property type="entry name" value="LytTR_DNA-bd_dom"/>
</dbReference>
<dbReference type="Pfam" id="PF04397">
    <property type="entry name" value="LytTR"/>
    <property type="match status" value="1"/>
</dbReference>
<dbReference type="InterPro" id="IPR046947">
    <property type="entry name" value="LytR-like"/>
</dbReference>
<evidence type="ECO:0000259" key="3">
    <source>
        <dbReference type="PROSITE" id="PS50930"/>
    </source>
</evidence>
<dbReference type="GO" id="GO:0000156">
    <property type="term" value="F:phosphorelay response regulator activity"/>
    <property type="evidence" value="ECO:0007669"/>
    <property type="project" value="InterPro"/>
</dbReference>
<evidence type="ECO:0000313" key="5">
    <source>
        <dbReference type="Proteomes" id="UP000249873"/>
    </source>
</evidence>
<keyword evidence="4" id="KW-0238">DNA-binding</keyword>
<name>A0A2Z4GEC0_9BACT</name>
<dbReference type="PANTHER" id="PTHR37299:SF1">
    <property type="entry name" value="STAGE 0 SPORULATION PROTEIN A HOMOLOG"/>
    <property type="match status" value="1"/>
</dbReference>
<keyword evidence="1" id="KW-0597">Phosphoprotein</keyword>
<dbReference type="SMART" id="SM00850">
    <property type="entry name" value="LytTR"/>
    <property type="match status" value="1"/>
</dbReference>
<keyword evidence="5" id="KW-1185">Reference proteome</keyword>
<dbReference type="Pfam" id="PF00072">
    <property type="entry name" value="Response_reg"/>
    <property type="match status" value="1"/>
</dbReference>
<dbReference type="AlphaFoldDB" id="A0A2Z4GEC0"/>
<dbReference type="Gene3D" id="2.40.50.1020">
    <property type="entry name" value="LytTr DNA-binding domain"/>
    <property type="match status" value="1"/>
</dbReference>
<evidence type="ECO:0000313" key="4">
    <source>
        <dbReference type="EMBL" id="AWV99520.1"/>
    </source>
</evidence>
<dbReference type="InterPro" id="IPR001789">
    <property type="entry name" value="Sig_transdc_resp-reg_receiver"/>
</dbReference>
<protein>
    <submittedName>
        <fullName evidence="4">DNA-binding response regulator</fullName>
    </submittedName>
</protein>
<dbReference type="PROSITE" id="PS50110">
    <property type="entry name" value="RESPONSE_REGULATORY"/>
    <property type="match status" value="1"/>
</dbReference>
<dbReference type="PROSITE" id="PS50930">
    <property type="entry name" value="HTH_LYTTR"/>
    <property type="match status" value="1"/>
</dbReference>
<organism evidence="4 5">
    <name type="scientific">Arcticibacterium luteifluviistationis</name>
    <dbReference type="NCBI Taxonomy" id="1784714"/>
    <lineage>
        <taxon>Bacteria</taxon>
        <taxon>Pseudomonadati</taxon>
        <taxon>Bacteroidota</taxon>
        <taxon>Cytophagia</taxon>
        <taxon>Cytophagales</taxon>
        <taxon>Leadbetterellaceae</taxon>
        <taxon>Arcticibacterium</taxon>
    </lineage>
</organism>
<dbReference type="Proteomes" id="UP000249873">
    <property type="component" value="Chromosome"/>
</dbReference>
<dbReference type="Gene3D" id="3.40.50.2300">
    <property type="match status" value="1"/>
</dbReference>
<feature type="domain" description="Response regulatory" evidence="2">
    <location>
        <begin position="3"/>
        <end position="114"/>
    </location>
</feature>
<feature type="modified residue" description="4-aspartylphosphate" evidence="1">
    <location>
        <position position="54"/>
    </location>
</feature>
<dbReference type="RefSeq" id="WP_111372888.1">
    <property type="nucleotide sequence ID" value="NZ_CP029480.1"/>
</dbReference>
<dbReference type="EMBL" id="CP029480">
    <property type="protein sequence ID" value="AWV99520.1"/>
    <property type="molecule type" value="Genomic_DNA"/>
</dbReference>
<sequence length="240" mass="27734">MILSVIVDDESAAIKVLENYVKRLSFVENVASFSNPVEALTFVNENQIDVVFLDINMPHLTGFSFMDMLKNDTKIVLTTAYSEYAIDGYKYDVVDYLTKPIPFDDFLRAVQRVQNRFLAASTANKLESLSDYIMVKTEHKGKYVKVKFENILYIESLKNYVAIYTLQKEQIITLLTMKELAEKLPKEHFIRTHKSFIVSLNHLKYVDGGEIVLQTDIDKIPLGITYRDTFFDLLESKMLQ</sequence>
<dbReference type="SUPFAM" id="SSF52172">
    <property type="entry name" value="CheY-like"/>
    <property type="match status" value="1"/>
</dbReference>